<gene>
    <name evidence="1" type="ORF">ETU09_05885</name>
</gene>
<dbReference type="EMBL" id="SELH01000018">
    <property type="protein sequence ID" value="TWP28453.1"/>
    <property type="molecule type" value="Genomic_DNA"/>
</dbReference>
<protein>
    <recommendedName>
        <fullName evidence="3">Helix-turn-helix domain-containing protein</fullName>
    </recommendedName>
</protein>
<dbReference type="RefSeq" id="WP_146292514.1">
    <property type="nucleotide sequence ID" value="NZ_SELH01000018.1"/>
</dbReference>
<reference evidence="1 2" key="1">
    <citation type="submission" date="2019-02" db="EMBL/GenBank/DDBJ databases">
        <title>Apibacter muscae sp. nov.: a novel member of the house fly microbiota.</title>
        <authorList>
            <person name="Park R."/>
        </authorList>
    </citation>
    <scope>NUCLEOTIDE SEQUENCE [LARGE SCALE GENOMIC DNA]</scope>
    <source>
        <strain evidence="1 2">AL1</strain>
    </source>
</reference>
<sequence length="249" mass="28806">MNYIELINQFWQCNNELPIGCNATAVYFYLLKTCNSLGWKRNFKHSDRYIAIQLGISVNTVKTAKNKLKQLGLIDFKTPEKTSRGLNGSTTYTILTLSEFDSVPICDVDSVPAPVPICDVDSVPDTINKLNKTKLNNKELEKENPPTPAIPLDENYYQLQKEKLLSSQKGFERWCMKKKCTRNEMLLYVDDFISQQEVIEKRWNKNEIIVHFENWINKIPHSSQAIQQNQTNQLNTNTFNEPSRPKITL</sequence>
<name>A0A563DEU5_9FLAO</name>
<organism evidence="1 2">
    <name type="scientific">Apibacter muscae</name>
    <dbReference type="NCBI Taxonomy" id="2509004"/>
    <lineage>
        <taxon>Bacteria</taxon>
        <taxon>Pseudomonadati</taxon>
        <taxon>Bacteroidota</taxon>
        <taxon>Flavobacteriia</taxon>
        <taxon>Flavobacteriales</taxon>
        <taxon>Weeksellaceae</taxon>
        <taxon>Apibacter</taxon>
    </lineage>
</organism>
<evidence type="ECO:0000313" key="1">
    <source>
        <dbReference type="EMBL" id="TWP28453.1"/>
    </source>
</evidence>
<dbReference type="Proteomes" id="UP000319499">
    <property type="component" value="Unassembled WGS sequence"/>
</dbReference>
<dbReference type="OrthoDB" id="1151547at2"/>
<evidence type="ECO:0000313" key="2">
    <source>
        <dbReference type="Proteomes" id="UP000319499"/>
    </source>
</evidence>
<evidence type="ECO:0008006" key="3">
    <source>
        <dbReference type="Google" id="ProtNLM"/>
    </source>
</evidence>
<comment type="caution">
    <text evidence="1">The sequence shown here is derived from an EMBL/GenBank/DDBJ whole genome shotgun (WGS) entry which is preliminary data.</text>
</comment>
<accession>A0A563DEU5</accession>
<keyword evidence="2" id="KW-1185">Reference proteome</keyword>
<proteinExistence type="predicted"/>
<dbReference type="AlphaFoldDB" id="A0A563DEU5"/>